<sequence>MAVYRFLRFISLLAVSTALRKSVKSRQKSTKGRRTDAQLTADLKAKGVSFQAKATGCKIMHSTPLNPMTFTITFDGKALDTEFEDTQKKESFNFYESANTAMWTEQDDFDGIQHLVVLKKEDWQRFRSELLPLAHLSQDTLEKIQQLLTPKRRKKPIERSQCLRLIEVIMSHAPLQYKHSEEASTEWIYNFYAAHGQRIRKELTEIERISDLQSKGVCTHSSNVVHRRQLRRTLIHPEIAGCRIEQIEPLPRMNFTVFVYKDHLTTLFEDSEAGTSFYL</sequence>
<organism evidence="3">
    <name type="scientific">Perkinsus marinus (strain ATCC 50983 / TXsc)</name>
    <dbReference type="NCBI Taxonomy" id="423536"/>
    <lineage>
        <taxon>Eukaryota</taxon>
        <taxon>Sar</taxon>
        <taxon>Alveolata</taxon>
        <taxon>Perkinsozoa</taxon>
        <taxon>Perkinsea</taxon>
        <taxon>Perkinsida</taxon>
        <taxon>Perkinsidae</taxon>
        <taxon>Perkinsus</taxon>
    </lineage>
</organism>
<dbReference type="AlphaFoldDB" id="C5K9D6"/>
<protein>
    <submittedName>
        <fullName evidence="2">Uncharacterized protein</fullName>
    </submittedName>
</protein>
<gene>
    <name evidence="2" type="ORF">Pmar_PMAR018720</name>
</gene>
<reference evidence="2 3" key="1">
    <citation type="submission" date="2008-07" db="EMBL/GenBank/DDBJ databases">
        <authorList>
            <person name="El-Sayed N."/>
            <person name="Caler E."/>
            <person name="Inman J."/>
            <person name="Amedeo P."/>
            <person name="Hass B."/>
            <person name="Wortman J."/>
        </authorList>
    </citation>
    <scope>NUCLEOTIDE SEQUENCE [LARGE SCALE GENOMIC DNA]</scope>
    <source>
        <strain evidence="3">ATCC 50983 / TXsc</strain>
    </source>
</reference>
<dbReference type="RefSeq" id="XP_002787111.1">
    <property type="nucleotide sequence ID" value="XM_002787065.1"/>
</dbReference>
<evidence type="ECO:0000313" key="2">
    <source>
        <dbReference type="EMBL" id="EER18907.1"/>
    </source>
</evidence>
<keyword evidence="1" id="KW-0732">Signal</keyword>
<dbReference type="EMBL" id="GG671473">
    <property type="protein sequence ID" value="EER18907.1"/>
    <property type="molecule type" value="Genomic_DNA"/>
</dbReference>
<dbReference type="InParanoid" id="C5K9D6"/>
<feature type="chain" id="PRO_5002953783" evidence="1">
    <location>
        <begin position="26"/>
        <end position="279"/>
    </location>
</feature>
<dbReference type="OMA" id="SANTAMW"/>
<dbReference type="GeneID" id="9049314"/>
<dbReference type="OrthoDB" id="10511472at2759"/>
<evidence type="ECO:0000256" key="1">
    <source>
        <dbReference type="SAM" id="SignalP"/>
    </source>
</evidence>
<dbReference type="Proteomes" id="UP000007800">
    <property type="component" value="Unassembled WGS sequence"/>
</dbReference>
<feature type="signal peptide" evidence="1">
    <location>
        <begin position="1"/>
        <end position="25"/>
    </location>
</feature>
<proteinExistence type="predicted"/>
<name>C5K9D6_PERM5</name>
<accession>C5K9D6</accession>
<keyword evidence="3" id="KW-1185">Reference proteome</keyword>
<evidence type="ECO:0000313" key="3">
    <source>
        <dbReference type="Proteomes" id="UP000007800"/>
    </source>
</evidence>